<feature type="compositionally biased region" description="Basic and acidic residues" evidence="1">
    <location>
        <begin position="18"/>
        <end position="29"/>
    </location>
</feature>
<comment type="caution">
    <text evidence="2">The sequence shown here is derived from an EMBL/GenBank/DDBJ whole genome shotgun (WGS) entry which is preliminary data.</text>
</comment>
<dbReference type="AlphaFoldDB" id="A0AAV4FM87"/>
<feature type="region of interest" description="Disordered" evidence="1">
    <location>
        <begin position="1"/>
        <end position="51"/>
    </location>
</feature>
<evidence type="ECO:0000313" key="2">
    <source>
        <dbReference type="EMBL" id="GFR73935.1"/>
    </source>
</evidence>
<proteinExistence type="predicted"/>
<evidence type="ECO:0000313" key="3">
    <source>
        <dbReference type="Proteomes" id="UP000762676"/>
    </source>
</evidence>
<dbReference type="EMBL" id="BMAT01000828">
    <property type="protein sequence ID" value="GFR73935.1"/>
    <property type="molecule type" value="Genomic_DNA"/>
</dbReference>
<evidence type="ECO:0000256" key="1">
    <source>
        <dbReference type="SAM" id="MobiDB-lite"/>
    </source>
</evidence>
<gene>
    <name evidence="2" type="ORF">ElyMa_000416800</name>
</gene>
<sequence length="130" mass="14566">MPQILTSSGPPDDLPSDQTRRPDKTDAHQSHRILASRQASDNSANTRLAGRKAEQTKYLTFNTSAMDAKGLCSTQEAGKFQNLHRALYLALITNSCPYITRNSCKNLNKKRVSPIPCHHNQCARLRCWTL</sequence>
<name>A0AAV4FM87_9GAST</name>
<protein>
    <submittedName>
        <fullName evidence="2">Uncharacterized protein</fullName>
    </submittedName>
</protein>
<accession>A0AAV4FM87</accession>
<reference evidence="2 3" key="1">
    <citation type="journal article" date="2021" name="Elife">
        <title>Chloroplast acquisition without the gene transfer in kleptoplastic sea slugs, Plakobranchus ocellatus.</title>
        <authorList>
            <person name="Maeda T."/>
            <person name="Takahashi S."/>
            <person name="Yoshida T."/>
            <person name="Shimamura S."/>
            <person name="Takaki Y."/>
            <person name="Nagai Y."/>
            <person name="Toyoda A."/>
            <person name="Suzuki Y."/>
            <person name="Arimoto A."/>
            <person name="Ishii H."/>
            <person name="Satoh N."/>
            <person name="Nishiyama T."/>
            <person name="Hasebe M."/>
            <person name="Maruyama T."/>
            <person name="Minagawa J."/>
            <person name="Obokata J."/>
            <person name="Shigenobu S."/>
        </authorList>
    </citation>
    <scope>NUCLEOTIDE SEQUENCE [LARGE SCALE GENOMIC DNA]</scope>
</reference>
<feature type="compositionally biased region" description="Polar residues" evidence="1">
    <location>
        <begin position="37"/>
        <end position="46"/>
    </location>
</feature>
<organism evidence="2 3">
    <name type="scientific">Elysia marginata</name>
    <dbReference type="NCBI Taxonomy" id="1093978"/>
    <lineage>
        <taxon>Eukaryota</taxon>
        <taxon>Metazoa</taxon>
        <taxon>Spiralia</taxon>
        <taxon>Lophotrochozoa</taxon>
        <taxon>Mollusca</taxon>
        <taxon>Gastropoda</taxon>
        <taxon>Heterobranchia</taxon>
        <taxon>Euthyneura</taxon>
        <taxon>Panpulmonata</taxon>
        <taxon>Sacoglossa</taxon>
        <taxon>Placobranchoidea</taxon>
        <taxon>Plakobranchidae</taxon>
        <taxon>Elysia</taxon>
    </lineage>
</organism>
<dbReference type="Proteomes" id="UP000762676">
    <property type="component" value="Unassembled WGS sequence"/>
</dbReference>
<keyword evidence="3" id="KW-1185">Reference proteome</keyword>